<proteinExistence type="inferred from homology"/>
<feature type="domain" description="Carbamoyl-phosphate synthase small subunit N-terminal" evidence="10">
    <location>
        <begin position="9"/>
        <end position="157"/>
    </location>
</feature>
<feature type="active site" evidence="8">
    <location>
        <position position="437"/>
    </location>
</feature>
<comment type="similarity">
    <text evidence="2 8">Belongs to the CarA family.</text>
</comment>
<feature type="binding site" evidence="8">
    <location>
        <position position="326"/>
    </location>
    <ligand>
        <name>L-glutamine</name>
        <dbReference type="ChEBI" id="CHEBI:58359"/>
    </ligand>
</feature>
<gene>
    <name evidence="8 11" type="primary">carA</name>
    <name evidence="11" type="ORF">P0082_07465</name>
</gene>
<keyword evidence="8" id="KW-0055">Arginine biosynthesis</keyword>
<evidence type="ECO:0000256" key="3">
    <source>
        <dbReference type="ARBA" id="ARBA00022598"/>
    </source>
</evidence>
<feature type="binding site" evidence="8">
    <location>
        <position position="324"/>
    </location>
    <ligand>
        <name>L-glutamine</name>
        <dbReference type="ChEBI" id="CHEBI:58359"/>
    </ligand>
</feature>
<dbReference type="NCBIfam" id="TIGR01368">
    <property type="entry name" value="CPSaseIIsmall"/>
    <property type="match status" value="1"/>
</dbReference>
<evidence type="ECO:0000256" key="5">
    <source>
        <dbReference type="ARBA" id="ARBA00022840"/>
    </source>
</evidence>
<dbReference type="InterPro" id="IPR002474">
    <property type="entry name" value="CarbamoylP_synth_ssu_N"/>
</dbReference>
<dbReference type="Proteomes" id="UP001228690">
    <property type="component" value="Chromosome"/>
</dbReference>
<dbReference type="SUPFAM" id="SSF52021">
    <property type="entry name" value="Carbamoyl phosphate synthetase, small subunit N-terminal domain"/>
    <property type="match status" value="1"/>
</dbReference>
<keyword evidence="3 8" id="KW-0436">Ligase</keyword>
<dbReference type="InterPro" id="IPR029062">
    <property type="entry name" value="Class_I_gatase-like"/>
</dbReference>
<accession>A0ABY8MHK5</accession>
<dbReference type="PRINTS" id="PR00099">
    <property type="entry name" value="CPSGATASE"/>
</dbReference>
<feature type="binding site" evidence="8">
    <location>
        <position position="395"/>
    </location>
    <ligand>
        <name>L-glutamine</name>
        <dbReference type="ChEBI" id="CHEBI:58359"/>
    </ligand>
</feature>
<dbReference type="RefSeq" id="WP_326926492.1">
    <property type="nucleotide sequence ID" value="NZ_CP123443.1"/>
</dbReference>
<evidence type="ECO:0000313" key="11">
    <source>
        <dbReference type="EMBL" id="WGK68319.1"/>
    </source>
</evidence>
<dbReference type="PANTHER" id="PTHR43418">
    <property type="entry name" value="MULTIFUNCTIONAL TRYPTOPHAN BIOSYNTHESIS PROTEIN-RELATED"/>
    <property type="match status" value="1"/>
</dbReference>
<evidence type="ECO:0000256" key="1">
    <source>
        <dbReference type="ARBA" id="ARBA00005077"/>
    </source>
</evidence>
<dbReference type="GO" id="GO:0004088">
    <property type="term" value="F:carbamoyl-phosphate synthase (glutamine-hydrolyzing) activity"/>
    <property type="evidence" value="ECO:0007669"/>
    <property type="project" value="UniProtKB-EC"/>
</dbReference>
<evidence type="ECO:0000256" key="4">
    <source>
        <dbReference type="ARBA" id="ARBA00022741"/>
    </source>
</evidence>
<keyword evidence="12" id="KW-1185">Reference proteome</keyword>
<keyword evidence="4 8" id="KW-0547">Nucleotide-binding</keyword>
<evidence type="ECO:0000256" key="9">
    <source>
        <dbReference type="SAM" id="MobiDB-lite"/>
    </source>
</evidence>
<feature type="active site" evidence="8">
    <location>
        <position position="439"/>
    </location>
</feature>
<dbReference type="EMBL" id="CP123443">
    <property type="protein sequence ID" value="WGK68319.1"/>
    <property type="molecule type" value="Genomic_DNA"/>
</dbReference>
<comment type="subunit">
    <text evidence="8">Composed of two chains; the small (or glutamine) chain promotes the hydrolysis of glutamine to ammonia, which is used by the large (or ammonia) chain to synthesize carbamoyl phosphate. Tetramer of heterodimers (alpha,beta)4.</text>
</comment>
<evidence type="ECO:0000259" key="10">
    <source>
        <dbReference type="SMART" id="SM01097"/>
    </source>
</evidence>
<keyword evidence="5 8" id="KW-0067">ATP-binding</keyword>
<evidence type="ECO:0000256" key="2">
    <source>
        <dbReference type="ARBA" id="ARBA00007800"/>
    </source>
</evidence>
<keyword evidence="8" id="KW-0665">Pyrimidine biosynthesis</keyword>
<name>A0ABY8MHK5_9SPIO</name>
<feature type="region of interest" description="Disordered" evidence="9">
    <location>
        <begin position="220"/>
        <end position="270"/>
    </location>
</feature>
<evidence type="ECO:0000313" key="12">
    <source>
        <dbReference type="Proteomes" id="UP001228690"/>
    </source>
</evidence>
<dbReference type="PROSITE" id="PS51273">
    <property type="entry name" value="GATASE_TYPE_1"/>
    <property type="match status" value="1"/>
</dbReference>
<feature type="binding site" evidence="8">
    <location>
        <position position="398"/>
    </location>
    <ligand>
        <name>L-glutamine</name>
        <dbReference type="ChEBI" id="CHEBI:58359"/>
    </ligand>
</feature>
<dbReference type="Gene3D" id="3.40.50.880">
    <property type="match status" value="1"/>
</dbReference>
<evidence type="ECO:0000256" key="6">
    <source>
        <dbReference type="ARBA" id="ARBA00022962"/>
    </source>
</evidence>
<dbReference type="CDD" id="cd01744">
    <property type="entry name" value="GATase1_CPSase"/>
    <property type="match status" value="1"/>
</dbReference>
<dbReference type="Pfam" id="PF00988">
    <property type="entry name" value="CPSase_sm_chain"/>
    <property type="match status" value="1"/>
</dbReference>
<comment type="function">
    <text evidence="8">Small subunit of the glutamine-dependent carbamoyl phosphate synthetase (CPSase). CPSase catalyzes the formation of carbamoyl phosphate from the ammonia moiety of glutamine, carbonate, and phosphate donated by ATP, constituting the first step of 2 biosynthetic pathways, one leading to arginine and/or urea and the other to pyrimidine nucleotides. The small subunit (glutamine amidotransferase) binds and cleaves glutamine to supply the large subunit with the substrate ammonia.</text>
</comment>
<dbReference type="EC" id="6.3.5.5" evidence="8"/>
<reference evidence="11 12" key="1">
    <citation type="submission" date="2023-04" db="EMBL/GenBank/DDBJ databases">
        <title>Spirochaete genome identified in red abalone sample constitutes a novel genus.</title>
        <authorList>
            <person name="Sharma S.P."/>
            <person name="Purcell C.M."/>
            <person name="Hyde J.R."/>
            <person name="Severin A.J."/>
        </authorList>
    </citation>
    <scope>NUCLEOTIDE SEQUENCE [LARGE SCALE GENOMIC DNA]</scope>
    <source>
        <strain evidence="11 12">SP-2023</strain>
    </source>
</reference>
<feature type="binding site" evidence="8">
    <location>
        <position position="357"/>
    </location>
    <ligand>
        <name>L-glutamine</name>
        <dbReference type="ChEBI" id="CHEBI:58359"/>
    </ligand>
</feature>
<dbReference type="Pfam" id="PF00117">
    <property type="entry name" value="GATase"/>
    <property type="match status" value="1"/>
</dbReference>
<organism evidence="11 12">
    <name type="scientific">Candidatus Haliotispira prima</name>
    <dbReference type="NCBI Taxonomy" id="3034016"/>
    <lineage>
        <taxon>Bacteria</taxon>
        <taxon>Pseudomonadati</taxon>
        <taxon>Spirochaetota</taxon>
        <taxon>Spirochaetia</taxon>
        <taxon>Spirochaetales</taxon>
        <taxon>Spirochaetaceae</taxon>
        <taxon>Candidatus Haliotispira</taxon>
    </lineage>
</organism>
<dbReference type="InterPro" id="IPR050472">
    <property type="entry name" value="Anth_synth/Amidotransfase"/>
</dbReference>
<keyword evidence="6 8" id="KW-0315">Glutamine amidotransferase</keyword>
<dbReference type="SUPFAM" id="SSF52317">
    <property type="entry name" value="Class I glutamine amidotransferase-like"/>
    <property type="match status" value="1"/>
</dbReference>
<dbReference type="HAMAP" id="MF_01209">
    <property type="entry name" value="CPSase_S_chain"/>
    <property type="match status" value="1"/>
</dbReference>
<feature type="binding site" evidence="8">
    <location>
        <position position="397"/>
    </location>
    <ligand>
        <name>L-glutamine</name>
        <dbReference type="ChEBI" id="CHEBI:58359"/>
    </ligand>
</feature>
<dbReference type="PRINTS" id="PR00097">
    <property type="entry name" value="ANTSNTHASEII"/>
</dbReference>
<dbReference type="SMART" id="SM01097">
    <property type="entry name" value="CPSase_sm_chain"/>
    <property type="match status" value="1"/>
</dbReference>
<protein>
    <recommendedName>
        <fullName evidence="8">Carbamoyl phosphate synthase small chain</fullName>
        <ecNumber evidence="8">6.3.5.5</ecNumber>
    </recommendedName>
    <alternativeName>
        <fullName evidence="8">Carbamoyl phosphate synthetase glutamine chain</fullName>
    </alternativeName>
</protein>
<keyword evidence="8" id="KW-0028">Amino-acid biosynthesis</keyword>
<dbReference type="PANTHER" id="PTHR43418:SF7">
    <property type="entry name" value="CARBAMOYL-PHOSPHATE SYNTHASE SMALL CHAIN"/>
    <property type="match status" value="1"/>
</dbReference>
<dbReference type="Gene3D" id="3.50.30.20">
    <property type="entry name" value="Carbamoyl-phosphate synthase small subunit, N-terminal domain"/>
    <property type="match status" value="1"/>
</dbReference>
<evidence type="ECO:0000256" key="7">
    <source>
        <dbReference type="ARBA" id="ARBA00048816"/>
    </source>
</evidence>
<dbReference type="InterPro" id="IPR006274">
    <property type="entry name" value="CarbamoylP_synth_ssu"/>
</dbReference>
<dbReference type="InterPro" id="IPR035686">
    <property type="entry name" value="CPSase_GATase1"/>
</dbReference>
<comment type="pathway">
    <text evidence="1 8">Amino-acid biosynthesis; L-arginine biosynthesis; carbamoyl phosphate from bicarbonate: step 1/1.</text>
</comment>
<comment type="catalytic activity">
    <reaction evidence="7 8">
        <text>hydrogencarbonate + L-glutamine + 2 ATP + H2O = carbamoyl phosphate + L-glutamate + 2 ADP + phosphate + 2 H(+)</text>
        <dbReference type="Rhea" id="RHEA:18633"/>
        <dbReference type="ChEBI" id="CHEBI:15377"/>
        <dbReference type="ChEBI" id="CHEBI:15378"/>
        <dbReference type="ChEBI" id="CHEBI:17544"/>
        <dbReference type="ChEBI" id="CHEBI:29985"/>
        <dbReference type="ChEBI" id="CHEBI:30616"/>
        <dbReference type="ChEBI" id="CHEBI:43474"/>
        <dbReference type="ChEBI" id="CHEBI:58228"/>
        <dbReference type="ChEBI" id="CHEBI:58359"/>
        <dbReference type="ChEBI" id="CHEBI:456216"/>
        <dbReference type="EC" id="6.3.5.5"/>
    </reaction>
</comment>
<sequence>MMHEQVSGRTGLLLLEDGHYFLGHSFGFSNQITVTDSGAEAIEATDLDRLCGELCFNTGMSGYQEVLSDPSYAGQMICFSFPHIGNVGTNGEDYECPTPHALALISREYPTGPSNWRSGGGLIPWLERHRISGICGMDTRALIHHLRENGSMRAMVGTFRAEEGREEDLGCPAGSSGSGTLLLKPDVLQLLLEHLRRSPQMTGRELSSEVTRREVETYKEACKTEAGSPRLSEKWLPMETHSGYSLRPPGPESGHGQSKGPSREGPSREAKGRALHIAVLDFGIKENILRSLERFAAKVTVFPLHSSWQDIAGTRPDGLFLSNGPGDPEPVFRQIAGVLEQAFAVRLPIFGICLGHQILALSLGAKTEHIHHGHRGTNHPVLNILGNTVEITSQNHGFCVAEEGLPSSLEVTHRSLFDSSIEGVRSLDYPAFSVQYHPESSPGPHDSMYLFRDFIDLAERHPNVFSN</sequence>
<feature type="active site" description="Nucleophile" evidence="8">
    <location>
        <position position="353"/>
    </location>
</feature>
<feature type="region of interest" description="CPSase" evidence="8">
    <location>
        <begin position="1"/>
        <end position="244"/>
    </location>
</feature>
<evidence type="ECO:0000256" key="8">
    <source>
        <dbReference type="HAMAP-Rule" id="MF_01209"/>
    </source>
</evidence>
<comment type="pathway">
    <text evidence="8">Pyrimidine metabolism; UMP biosynthesis via de novo pathway; (S)-dihydroorotate from bicarbonate: step 1/3.</text>
</comment>
<comment type="catalytic activity">
    <reaction evidence="8">
        <text>L-glutamine + H2O = L-glutamate + NH4(+)</text>
        <dbReference type="Rhea" id="RHEA:15889"/>
        <dbReference type="ChEBI" id="CHEBI:15377"/>
        <dbReference type="ChEBI" id="CHEBI:28938"/>
        <dbReference type="ChEBI" id="CHEBI:29985"/>
        <dbReference type="ChEBI" id="CHEBI:58359"/>
    </reaction>
</comment>
<dbReference type="NCBIfam" id="NF009475">
    <property type="entry name" value="PRK12838.1"/>
    <property type="match status" value="1"/>
</dbReference>
<dbReference type="InterPro" id="IPR017926">
    <property type="entry name" value="GATASE"/>
</dbReference>
<feature type="compositionally biased region" description="Basic and acidic residues" evidence="9">
    <location>
        <begin position="261"/>
        <end position="270"/>
    </location>
</feature>
<dbReference type="PRINTS" id="PR00096">
    <property type="entry name" value="GATASE"/>
</dbReference>
<feature type="binding site" evidence="8">
    <location>
        <position position="354"/>
    </location>
    <ligand>
        <name>L-glutamine</name>
        <dbReference type="ChEBI" id="CHEBI:58359"/>
    </ligand>
</feature>
<dbReference type="InterPro" id="IPR036480">
    <property type="entry name" value="CarbP_synth_ssu_N_sf"/>
</dbReference>
<feature type="binding site" evidence="8">
    <location>
        <position position="71"/>
    </location>
    <ligand>
        <name>L-glutamine</name>
        <dbReference type="ChEBI" id="CHEBI:58359"/>
    </ligand>
</feature>